<dbReference type="KEGG" id="rhy:RD110_00450"/>
<proteinExistence type="predicted"/>
<dbReference type="Proteomes" id="UP000186609">
    <property type="component" value="Chromosome"/>
</dbReference>
<sequence>MAQLERSVATLRLMGDELVPEEVSRLLNAEPTSAHVKGPQFLSEPSGRIVTRNSGMWRLQATDSEPEDLNGQVSELLGRVTSDPSVWHELTARFRVDLFCGWFMGSGNEGVEILPSTMLALGQRGIRLSLDIYGPDTSDGDSSDEASPQG</sequence>
<dbReference type="EMBL" id="CP019236">
    <property type="protein sequence ID" value="APW35871.1"/>
    <property type="molecule type" value="Genomic_DNA"/>
</dbReference>
<reference evidence="1 2" key="1">
    <citation type="submission" date="2017-01" db="EMBL/GenBank/DDBJ databases">
        <authorList>
            <person name="Mah S.A."/>
            <person name="Swanson W.J."/>
            <person name="Moy G.W."/>
            <person name="Vacquier V.D."/>
        </authorList>
    </citation>
    <scope>NUCLEOTIDE SEQUENCE [LARGE SCALE GENOMIC DNA]</scope>
    <source>
        <strain evidence="1 2">DCY110</strain>
    </source>
</reference>
<dbReference type="Pfam" id="PF14106">
    <property type="entry name" value="DUF4279"/>
    <property type="match status" value="1"/>
</dbReference>
<protein>
    <recommendedName>
        <fullName evidence="3">DUF4279 domain-containing protein</fullName>
    </recommendedName>
</protein>
<accession>A0A1P8JQ58</accession>
<evidence type="ECO:0000313" key="1">
    <source>
        <dbReference type="EMBL" id="APW35871.1"/>
    </source>
</evidence>
<organism evidence="1 2">
    <name type="scientific">Rhodoferax koreensis</name>
    <dbReference type="NCBI Taxonomy" id="1842727"/>
    <lineage>
        <taxon>Bacteria</taxon>
        <taxon>Pseudomonadati</taxon>
        <taxon>Pseudomonadota</taxon>
        <taxon>Betaproteobacteria</taxon>
        <taxon>Burkholderiales</taxon>
        <taxon>Comamonadaceae</taxon>
        <taxon>Rhodoferax</taxon>
    </lineage>
</organism>
<evidence type="ECO:0008006" key="3">
    <source>
        <dbReference type="Google" id="ProtNLM"/>
    </source>
</evidence>
<dbReference type="InterPro" id="IPR025459">
    <property type="entry name" value="DUF4279"/>
</dbReference>
<gene>
    <name evidence="1" type="ORF">RD110_00450</name>
</gene>
<name>A0A1P8JQ58_9BURK</name>
<keyword evidence="2" id="KW-1185">Reference proteome</keyword>
<dbReference type="AlphaFoldDB" id="A0A1P8JQ58"/>
<evidence type="ECO:0000313" key="2">
    <source>
        <dbReference type="Proteomes" id="UP000186609"/>
    </source>
</evidence>
<dbReference type="OrthoDB" id="6025978at2"/>